<evidence type="ECO:0000313" key="3">
    <source>
        <dbReference type="Proteomes" id="UP000002484"/>
    </source>
</evidence>
<dbReference type="KEGG" id="fri:FraEuI1c_5571"/>
<dbReference type="Pfam" id="PF13398">
    <property type="entry name" value="Peptidase_M50B"/>
    <property type="match status" value="1"/>
</dbReference>
<evidence type="ECO:0000313" key="2">
    <source>
        <dbReference type="EMBL" id="ADP83557.1"/>
    </source>
</evidence>
<feature type="transmembrane region" description="Helical" evidence="1">
    <location>
        <begin position="88"/>
        <end position="110"/>
    </location>
</feature>
<evidence type="ECO:0000256" key="1">
    <source>
        <dbReference type="SAM" id="Phobius"/>
    </source>
</evidence>
<name>E3JDC4_PSEI1</name>
<dbReference type="AlphaFoldDB" id="E3JDC4"/>
<proteinExistence type="predicted"/>
<dbReference type="HOGENOM" id="CLU_088222_0_0_11"/>
<keyword evidence="1" id="KW-1133">Transmembrane helix</keyword>
<dbReference type="STRING" id="298654.FraEuI1c_5571"/>
<accession>E3JDC4</accession>
<feature type="transmembrane region" description="Helical" evidence="1">
    <location>
        <begin position="142"/>
        <end position="162"/>
    </location>
</feature>
<keyword evidence="3" id="KW-1185">Reference proteome</keyword>
<dbReference type="eggNOG" id="ENOG5032B05">
    <property type="taxonomic scope" value="Bacteria"/>
</dbReference>
<dbReference type="InterPro" id="IPR049500">
    <property type="entry name" value="Peptidase_M50B-like"/>
</dbReference>
<reference evidence="2 3" key="1">
    <citation type="submission" date="2010-10" db="EMBL/GenBank/DDBJ databases">
        <title>Complete sequence of Frankia sp. EuI1c.</title>
        <authorList>
            <consortium name="US DOE Joint Genome Institute"/>
            <person name="Lucas S."/>
            <person name="Copeland A."/>
            <person name="Lapidus A."/>
            <person name="Cheng J.-F."/>
            <person name="Bruce D."/>
            <person name="Goodwin L."/>
            <person name="Pitluck S."/>
            <person name="Chertkov O."/>
            <person name="Detter J.C."/>
            <person name="Han C."/>
            <person name="Tapia R."/>
            <person name="Land M."/>
            <person name="Hauser L."/>
            <person name="Jeffries C."/>
            <person name="Kyrpides N."/>
            <person name="Ivanova N."/>
            <person name="Mikhailova N."/>
            <person name="Beauchemin N."/>
            <person name="Sen A."/>
            <person name="Sur S.A."/>
            <person name="Gtari M."/>
            <person name="Wall L."/>
            <person name="Tisa L."/>
            <person name="Woyke T."/>
        </authorList>
    </citation>
    <scope>NUCLEOTIDE SEQUENCE [LARGE SCALE GENOMIC DNA]</scope>
    <source>
        <strain evidence="3">DSM 45817 / CECT 9037 / EuI1c</strain>
    </source>
</reference>
<keyword evidence="1" id="KW-0472">Membrane</keyword>
<protein>
    <submittedName>
        <fullName evidence="2">Putative N-(5-amino-5-carboxypentanoyl)-L-cysteinyl-D-valine synthase</fullName>
    </submittedName>
</protein>
<dbReference type="OrthoDB" id="158445at2"/>
<gene>
    <name evidence="2" type="ordered locus">FraEuI1c_5571</name>
</gene>
<feature type="transmembrane region" description="Helical" evidence="1">
    <location>
        <begin position="182"/>
        <end position="202"/>
    </location>
</feature>
<organism evidence="2 3">
    <name type="scientific">Pseudofrankia inefficax (strain DSM 45817 / CECT 9037 / DDB 130130 / EuI1c)</name>
    <name type="common">Frankia inefficax</name>
    <dbReference type="NCBI Taxonomy" id="298654"/>
    <lineage>
        <taxon>Bacteria</taxon>
        <taxon>Bacillati</taxon>
        <taxon>Actinomycetota</taxon>
        <taxon>Actinomycetes</taxon>
        <taxon>Frankiales</taxon>
        <taxon>Frankiaceae</taxon>
        <taxon>Pseudofrankia</taxon>
    </lineage>
</organism>
<dbReference type="Proteomes" id="UP000002484">
    <property type="component" value="Chromosome"/>
</dbReference>
<keyword evidence="1" id="KW-0812">Transmembrane</keyword>
<dbReference type="EMBL" id="CP002299">
    <property type="protein sequence ID" value="ADP83557.1"/>
    <property type="molecule type" value="Genomic_DNA"/>
</dbReference>
<dbReference type="InParanoid" id="E3JDC4"/>
<sequence>MAVMTGLLALWAVTAGWWGRHLDTALHEGGHALFTWAHGGRVKQVHIDRRDGGLTRFELGSMGRFGVFMIFFAGYVSPPLAGLTSASLLAAGNETSVFILAVLALVALLLVDVNKFGLVVLLSSAAALVGLERYAPGWFGRWCAYFLTWFLLLSGVRSVVILRQVRRSGPSDSDADILAQITHVPGFLWVFVFGAVSVFCLLKGARLLVVPG</sequence>